<feature type="domain" description="Cdc37 Hsp90 binding" evidence="5">
    <location>
        <begin position="192"/>
        <end position="406"/>
    </location>
</feature>
<evidence type="ECO:0000313" key="10">
    <source>
        <dbReference type="Proteomes" id="UP000325313"/>
    </source>
</evidence>
<evidence type="ECO:0000313" key="8">
    <source>
        <dbReference type="EMBL" id="KAA1084157.1"/>
    </source>
</evidence>
<dbReference type="Gene3D" id="1.20.58.610">
    <property type="entry name" value="Cdc37, Hsp90 binding domain"/>
    <property type="match status" value="1"/>
</dbReference>
<dbReference type="EMBL" id="VSWC01000118">
    <property type="protein sequence ID" value="KAA1084157.1"/>
    <property type="molecule type" value="Genomic_DNA"/>
</dbReference>
<accession>A0A5B0N4K8</accession>
<dbReference type="GO" id="GO:0050821">
    <property type="term" value="P:protein stabilization"/>
    <property type="evidence" value="ECO:0007669"/>
    <property type="project" value="TreeGrafter"/>
</dbReference>
<dbReference type="EMBL" id="VDEP01000455">
    <property type="protein sequence ID" value="KAA1077132.1"/>
    <property type="molecule type" value="Genomic_DNA"/>
</dbReference>
<sequence>MPLNYAKWDSLQLSDDSDLEDPPAIDQEKDASHKHCQTHQQHECRQAEIEAIKWTGKLNAIVIKKLQQLLTNTDKKGVIHLRQAAAKLSTQGHGKSSLRKDSARTAVFRYIDDILYRIKDLRPADQRASAVEQLQYHLAELVDRERQRKIELEKQETAAREQAPCGHAHDEFDVTQCPKFGAPLTVPTSQSNSTEKGKSAAKDEPTPKDEPTKKDGKSTEKSKATETTEKDKSTDKPKSTDKGKSTKKDTHNKPTHSAPEGSGARTQQGGGYINQDNDQETMPVLTPSAREFSKIKSSDYSASYLAIRRDPSLYTDESAAMAIMGEAHDAEVQGRKAYAKNCVHQGLLLEYCHTLYARDPNCPILSQVLSGQLAPQVDVEKVNKSYQELAAGASILKQFGQLLRGP</sequence>
<dbReference type="InterPro" id="IPR013855">
    <property type="entry name" value="Cdc37_N_dom"/>
</dbReference>
<dbReference type="Pfam" id="PF08565">
    <property type="entry name" value="CDC37_M"/>
    <property type="match status" value="1"/>
</dbReference>
<evidence type="ECO:0000256" key="4">
    <source>
        <dbReference type="SAM" id="MobiDB-lite"/>
    </source>
</evidence>
<dbReference type="Pfam" id="PF03234">
    <property type="entry name" value="CDC37_N"/>
    <property type="match status" value="1"/>
</dbReference>
<keyword evidence="3" id="KW-0963">Cytoplasm</keyword>
<dbReference type="GO" id="GO:0051087">
    <property type="term" value="F:protein-folding chaperone binding"/>
    <property type="evidence" value="ECO:0007669"/>
    <property type="project" value="TreeGrafter"/>
</dbReference>
<dbReference type="PANTHER" id="PTHR12800:SF4">
    <property type="entry name" value="HSP90 CO-CHAPERONE CDC37"/>
    <property type="match status" value="1"/>
</dbReference>
<organism evidence="8 9">
    <name type="scientific">Puccinia graminis f. sp. tritici</name>
    <dbReference type="NCBI Taxonomy" id="56615"/>
    <lineage>
        <taxon>Eukaryota</taxon>
        <taxon>Fungi</taxon>
        <taxon>Dikarya</taxon>
        <taxon>Basidiomycota</taxon>
        <taxon>Pucciniomycotina</taxon>
        <taxon>Pucciniomycetes</taxon>
        <taxon>Pucciniales</taxon>
        <taxon>Pucciniaceae</taxon>
        <taxon>Puccinia</taxon>
    </lineage>
</organism>
<feature type="compositionally biased region" description="Basic and acidic residues" evidence="4">
    <location>
        <begin position="195"/>
        <end position="252"/>
    </location>
</feature>
<dbReference type="SMART" id="SM01071">
    <property type="entry name" value="CDC37_N"/>
    <property type="match status" value="1"/>
</dbReference>
<feature type="domain" description="Cdc37 N-terminal" evidence="6">
    <location>
        <begin position="2"/>
        <end position="175"/>
    </location>
</feature>
<evidence type="ECO:0000256" key="3">
    <source>
        <dbReference type="ARBA" id="ARBA00022490"/>
    </source>
</evidence>
<protein>
    <submittedName>
        <fullName evidence="8">Hsp90 co-chaperone Cdc37</fullName>
    </submittedName>
</protein>
<dbReference type="InterPro" id="IPR004918">
    <property type="entry name" value="Cdc37"/>
</dbReference>
<dbReference type="Proteomes" id="UP000324748">
    <property type="component" value="Unassembled WGS sequence"/>
</dbReference>
<dbReference type="GO" id="GO:0051082">
    <property type="term" value="F:unfolded protein binding"/>
    <property type="evidence" value="ECO:0007669"/>
    <property type="project" value="TreeGrafter"/>
</dbReference>
<dbReference type="SUPFAM" id="SSF101391">
    <property type="entry name" value="Hsp90 co-chaperone CDC37"/>
    <property type="match status" value="1"/>
</dbReference>
<dbReference type="InterPro" id="IPR013874">
    <property type="entry name" value="Cdc37_Hsp90-bd"/>
</dbReference>
<evidence type="ECO:0000259" key="5">
    <source>
        <dbReference type="SMART" id="SM01070"/>
    </source>
</evidence>
<comment type="caution">
    <text evidence="8">The sequence shown here is derived from an EMBL/GenBank/DDBJ whole genome shotgun (WGS) entry which is preliminary data.</text>
</comment>
<reference evidence="9 10" key="1">
    <citation type="submission" date="2019-05" db="EMBL/GenBank/DDBJ databases">
        <title>Emergence of the Ug99 lineage of the wheat stem rust pathogen through somatic hybridization.</title>
        <authorList>
            <person name="Li F."/>
            <person name="Upadhyaya N.M."/>
            <person name="Sperschneider J."/>
            <person name="Matny O."/>
            <person name="Nguyen-Phuc H."/>
            <person name="Mago R."/>
            <person name="Raley C."/>
            <person name="Miller M.E."/>
            <person name="Silverstein K.A.T."/>
            <person name="Henningsen E."/>
            <person name="Hirsch C.D."/>
            <person name="Visser B."/>
            <person name="Pretorius Z.A."/>
            <person name="Steffenson B.J."/>
            <person name="Schwessinger B."/>
            <person name="Dodds P.N."/>
            <person name="Figueroa M."/>
        </authorList>
    </citation>
    <scope>NUCLEOTIDE SEQUENCE [LARGE SCALE GENOMIC DNA]</scope>
    <source>
        <strain evidence="8">21-0</strain>
        <strain evidence="7 10">Ug99</strain>
    </source>
</reference>
<evidence type="ECO:0000259" key="6">
    <source>
        <dbReference type="SMART" id="SM01071"/>
    </source>
</evidence>
<evidence type="ECO:0000256" key="2">
    <source>
        <dbReference type="ARBA" id="ARBA00006222"/>
    </source>
</evidence>
<comment type="similarity">
    <text evidence="2">Belongs to the CDC37 family.</text>
</comment>
<dbReference type="GO" id="GO:0005737">
    <property type="term" value="C:cytoplasm"/>
    <property type="evidence" value="ECO:0007669"/>
    <property type="project" value="UniProtKB-SubCell"/>
</dbReference>
<dbReference type="Proteomes" id="UP000325313">
    <property type="component" value="Unassembled WGS sequence"/>
</dbReference>
<dbReference type="GO" id="GO:0019901">
    <property type="term" value="F:protein kinase binding"/>
    <property type="evidence" value="ECO:0007669"/>
    <property type="project" value="InterPro"/>
</dbReference>
<name>A0A5B0N4K8_PUCGR</name>
<proteinExistence type="inferred from homology"/>
<dbReference type="GO" id="GO:0006457">
    <property type="term" value="P:protein folding"/>
    <property type="evidence" value="ECO:0007669"/>
    <property type="project" value="TreeGrafter"/>
</dbReference>
<keyword evidence="9" id="KW-1185">Reference proteome</keyword>
<dbReference type="InterPro" id="IPR038189">
    <property type="entry name" value="Cdc37_Hsp90-bd_sf"/>
</dbReference>
<feature type="region of interest" description="Disordered" evidence="4">
    <location>
        <begin position="1"/>
        <end position="31"/>
    </location>
</feature>
<feature type="region of interest" description="Disordered" evidence="4">
    <location>
        <begin position="181"/>
        <end position="280"/>
    </location>
</feature>
<gene>
    <name evidence="8" type="primary">CDC37_1</name>
    <name evidence="8" type="ORF">PGT21_019358</name>
    <name evidence="7" type="ORF">PGTUg99_003669</name>
</gene>
<evidence type="ECO:0000256" key="1">
    <source>
        <dbReference type="ARBA" id="ARBA00004496"/>
    </source>
</evidence>
<dbReference type="OrthoDB" id="440202at2759"/>
<comment type="subcellular location">
    <subcellularLocation>
        <location evidence="1">Cytoplasm</location>
    </subcellularLocation>
</comment>
<dbReference type="PANTHER" id="PTHR12800">
    <property type="entry name" value="CDC37-RELATED"/>
    <property type="match status" value="1"/>
</dbReference>
<dbReference type="GO" id="GO:0031072">
    <property type="term" value="F:heat shock protein binding"/>
    <property type="evidence" value="ECO:0007669"/>
    <property type="project" value="TreeGrafter"/>
</dbReference>
<evidence type="ECO:0000313" key="7">
    <source>
        <dbReference type="EMBL" id="KAA1077132.1"/>
    </source>
</evidence>
<dbReference type="SMART" id="SM01070">
    <property type="entry name" value="CDC37_M"/>
    <property type="match status" value="1"/>
</dbReference>
<dbReference type="AlphaFoldDB" id="A0A5B0N4K8"/>
<evidence type="ECO:0000313" key="9">
    <source>
        <dbReference type="Proteomes" id="UP000324748"/>
    </source>
</evidence>